<accession>D8QM83</accession>
<feature type="non-terminal residue" evidence="2">
    <location>
        <position position="529"/>
    </location>
</feature>
<dbReference type="Proteomes" id="UP000007431">
    <property type="component" value="Unassembled WGS sequence"/>
</dbReference>
<dbReference type="InterPro" id="IPR001810">
    <property type="entry name" value="F-box_dom"/>
</dbReference>
<proteinExistence type="predicted"/>
<keyword evidence="3" id="KW-1185">Reference proteome</keyword>
<organism evidence="3">
    <name type="scientific">Schizophyllum commune (strain H4-8 / FGSC 9210)</name>
    <name type="common">Split gill fungus</name>
    <dbReference type="NCBI Taxonomy" id="578458"/>
    <lineage>
        <taxon>Eukaryota</taxon>
        <taxon>Fungi</taxon>
        <taxon>Dikarya</taxon>
        <taxon>Basidiomycota</taxon>
        <taxon>Agaricomycotina</taxon>
        <taxon>Agaricomycetes</taxon>
        <taxon>Agaricomycetidae</taxon>
        <taxon>Agaricales</taxon>
        <taxon>Schizophyllaceae</taxon>
        <taxon>Schizophyllum</taxon>
    </lineage>
</organism>
<dbReference type="PANTHER" id="PTHR16134:SF119">
    <property type="entry name" value="AT02038P-RELATED"/>
    <property type="match status" value="1"/>
</dbReference>
<protein>
    <recommendedName>
        <fullName evidence="1">F-box domain-containing protein</fullName>
    </recommendedName>
</protein>
<name>D8QM83_SCHCM</name>
<dbReference type="EMBL" id="GL377321">
    <property type="protein sequence ID" value="EFI91018.1"/>
    <property type="molecule type" value="Genomic_DNA"/>
</dbReference>
<evidence type="ECO:0000313" key="3">
    <source>
        <dbReference type="Proteomes" id="UP000007431"/>
    </source>
</evidence>
<evidence type="ECO:0000259" key="1">
    <source>
        <dbReference type="Pfam" id="PF12937"/>
    </source>
</evidence>
<dbReference type="InterPro" id="IPR036047">
    <property type="entry name" value="F-box-like_dom_sf"/>
</dbReference>
<dbReference type="AlphaFoldDB" id="D8QM83"/>
<dbReference type="Pfam" id="PF12937">
    <property type="entry name" value="F-box-like"/>
    <property type="match status" value="1"/>
</dbReference>
<dbReference type="VEuPathDB" id="FungiDB:SCHCODRAFT_02497895"/>
<reference evidence="2 3" key="1">
    <citation type="journal article" date="2010" name="Nat. Biotechnol.">
        <title>Genome sequence of the model mushroom Schizophyllum commune.</title>
        <authorList>
            <person name="Ohm R.A."/>
            <person name="de Jong J.F."/>
            <person name="Lugones L.G."/>
            <person name="Aerts A."/>
            <person name="Kothe E."/>
            <person name="Stajich J.E."/>
            <person name="de Vries R.P."/>
            <person name="Record E."/>
            <person name="Levasseur A."/>
            <person name="Baker S.E."/>
            <person name="Bartholomew K.A."/>
            <person name="Coutinho P.M."/>
            <person name="Erdmann S."/>
            <person name="Fowler T.J."/>
            <person name="Gathman A.C."/>
            <person name="Lombard V."/>
            <person name="Henrissat B."/>
            <person name="Knabe N."/>
            <person name="Kuees U."/>
            <person name="Lilly W.W."/>
            <person name="Lindquist E."/>
            <person name="Lucas S."/>
            <person name="Magnuson J.K."/>
            <person name="Piumi F."/>
            <person name="Raudaskoski M."/>
            <person name="Salamov A."/>
            <person name="Schmutz J."/>
            <person name="Schwarze F.W.M.R."/>
            <person name="vanKuyk P.A."/>
            <person name="Horton J.S."/>
            <person name="Grigoriev I.V."/>
            <person name="Woesten H.A.B."/>
        </authorList>
    </citation>
    <scope>NUCLEOTIDE SEQUENCE [LARGE SCALE GENOMIC DNA]</scope>
    <source>
        <strain evidence="3">H4-8 / FGSC 9210</strain>
    </source>
</reference>
<dbReference type="PANTHER" id="PTHR16134">
    <property type="entry name" value="F-BOX/TPR REPEAT PROTEIN POF3"/>
    <property type="match status" value="1"/>
</dbReference>
<evidence type="ECO:0000313" key="2">
    <source>
        <dbReference type="EMBL" id="EFI91018.1"/>
    </source>
</evidence>
<dbReference type="HOGENOM" id="CLU_515007_0_0_1"/>
<sequence length="529" mass="58194">MHVARSSIAETLAAVRDAVLMDANHLSQAEIGDIEDLALCLLKGAGRARNSLVPINQLPPEILSHIFHFLRPSFGDISSLYSVERSPNSAMEKAAVVCHHWRIIALGSPELWTTIDLSDDDARVGKLLQRSGEILVRHMHRVQDLSLDMDGSHYFVKPAPSLVRAVLMGWYDVDANEGSSPLFGGEAPLLREVTLKACLPWRACRFPSITHLRISQGDTPNSRFDDDFFSMLEVCHRLQLLVVTFTGNSDPSNDAGLSDTRVISLPDLRTLYLDSWFVDCMWSHRILSRVKIPRTCDIRLKGKGPYQPPLLAALLQPLNAMNFTLRSVSTLHIAFVQRYAAVHMAYNDETLSLTLAVPSGDASLGFAELNAAFETCTHLVVINPAPSPLIWHHWLGALPSLQRLTIVELGGSMGLSAVCRVLRQDMTPPCSDAPATTPCPSLHSLEWHSSHALPSEFWLTADRLARKGAALRSALVVREDDSTIKSVQRVSWDESGLADIQSLPDADGYPTGKAIKKAHTEAVSIPLLL</sequence>
<feature type="domain" description="F-box" evidence="1">
    <location>
        <begin position="55"/>
        <end position="117"/>
    </location>
</feature>
<dbReference type="OMA" id="MLVCQRW"/>
<dbReference type="Gene3D" id="1.20.1280.50">
    <property type="match status" value="1"/>
</dbReference>
<dbReference type="InParanoid" id="D8QM83"/>
<dbReference type="SUPFAM" id="SSF81383">
    <property type="entry name" value="F-box domain"/>
    <property type="match status" value="1"/>
</dbReference>
<gene>
    <name evidence="2" type="ORF">SCHCODRAFT_114951</name>
</gene>